<keyword evidence="2" id="KW-1185">Reference proteome</keyword>
<protein>
    <recommendedName>
        <fullName evidence="3">Ubiquitin carboxyl-terminal hydrolase 7 ICP0-binding domain-containing protein</fullName>
    </recommendedName>
</protein>
<dbReference type="STRING" id="3750.A0A498IGH5"/>
<reference evidence="1 2" key="1">
    <citation type="submission" date="2018-10" db="EMBL/GenBank/DDBJ databases">
        <title>A high-quality apple genome assembly.</title>
        <authorList>
            <person name="Hu J."/>
        </authorList>
    </citation>
    <scope>NUCLEOTIDE SEQUENCE [LARGE SCALE GENOMIC DNA]</scope>
    <source>
        <strain evidence="2">cv. HFTH1</strain>
        <tissue evidence="1">Young leaf</tissue>
    </source>
</reference>
<dbReference type="Proteomes" id="UP000290289">
    <property type="component" value="Chromosome 12"/>
</dbReference>
<dbReference type="AlphaFoldDB" id="A0A498IGH5"/>
<evidence type="ECO:0000313" key="1">
    <source>
        <dbReference type="EMBL" id="RXH81225.1"/>
    </source>
</evidence>
<evidence type="ECO:0000313" key="2">
    <source>
        <dbReference type="Proteomes" id="UP000290289"/>
    </source>
</evidence>
<organism evidence="1 2">
    <name type="scientific">Malus domestica</name>
    <name type="common">Apple</name>
    <name type="synonym">Pyrus malus</name>
    <dbReference type="NCBI Taxonomy" id="3750"/>
    <lineage>
        <taxon>Eukaryota</taxon>
        <taxon>Viridiplantae</taxon>
        <taxon>Streptophyta</taxon>
        <taxon>Embryophyta</taxon>
        <taxon>Tracheophyta</taxon>
        <taxon>Spermatophyta</taxon>
        <taxon>Magnoliopsida</taxon>
        <taxon>eudicotyledons</taxon>
        <taxon>Gunneridae</taxon>
        <taxon>Pentapetalae</taxon>
        <taxon>rosids</taxon>
        <taxon>fabids</taxon>
        <taxon>Rosales</taxon>
        <taxon>Rosaceae</taxon>
        <taxon>Amygdaloideae</taxon>
        <taxon>Maleae</taxon>
        <taxon>Malus</taxon>
    </lineage>
</organism>
<accession>A0A498IGH5</accession>
<dbReference type="EMBL" id="RDQH01000338">
    <property type="protein sequence ID" value="RXH81225.1"/>
    <property type="molecule type" value="Genomic_DNA"/>
</dbReference>
<sequence>MEKDHKVASEKDPKIDLFEDDHEFEEFNINEVWFELCILCERIDRTTSFQLSKIEDGDIICFQKSTSLGSEGELKYFNVPSFLVDEQEEEDKKRYKAQTHLYTTIKVKSFSVPVFTIPFFTSASTCIRCTSKNNKRAIYYSYA</sequence>
<name>A0A498IGH5_MALDO</name>
<comment type="caution">
    <text evidence="1">The sequence shown here is derived from an EMBL/GenBank/DDBJ whole genome shotgun (WGS) entry which is preliminary data.</text>
</comment>
<evidence type="ECO:0008006" key="3">
    <source>
        <dbReference type="Google" id="ProtNLM"/>
    </source>
</evidence>
<proteinExistence type="predicted"/>
<dbReference type="Gene3D" id="3.10.20.90">
    <property type="entry name" value="Phosphatidylinositol 3-kinase Catalytic Subunit, Chain A, domain 1"/>
    <property type="match status" value="1"/>
</dbReference>
<gene>
    <name evidence="1" type="ORF">DVH24_005139</name>
</gene>